<feature type="compositionally biased region" description="Basic and acidic residues" evidence="1">
    <location>
        <begin position="950"/>
        <end position="966"/>
    </location>
</feature>
<feature type="region of interest" description="Disordered" evidence="1">
    <location>
        <begin position="840"/>
        <end position="887"/>
    </location>
</feature>
<proteinExistence type="predicted"/>
<feature type="region of interest" description="Disordered" evidence="1">
    <location>
        <begin position="1056"/>
        <end position="1106"/>
    </location>
</feature>
<name>A0A9P8I3T2_9PEZI</name>
<feature type="compositionally biased region" description="Gly residues" evidence="1">
    <location>
        <begin position="1060"/>
        <end position="1106"/>
    </location>
</feature>
<evidence type="ECO:0000313" key="3">
    <source>
        <dbReference type="Proteomes" id="UP000698800"/>
    </source>
</evidence>
<comment type="caution">
    <text evidence="2">The sequence shown here is derived from an EMBL/GenBank/DDBJ whole genome shotgun (WGS) entry which is preliminary data.</text>
</comment>
<organism evidence="2 3">
    <name type="scientific">Glutinoglossum americanum</name>
    <dbReference type="NCBI Taxonomy" id="1670608"/>
    <lineage>
        <taxon>Eukaryota</taxon>
        <taxon>Fungi</taxon>
        <taxon>Dikarya</taxon>
        <taxon>Ascomycota</taxon>
        <taxon>Pezizomycotina</taxon>
        <taxon>Geoglossomycetes</taxon>
        <taxon>Geoglossales</taxon>
        <taxon>Geoglossaceae</taxon>
        <taxon>Glutinoglossum</taxon>
    </lineage>
</organism>
<accession>A0A9P8I3T2</accession>
<evidence type="ECO:0000256" key="1">
    <source>
        <dbReference type="SAM" id="MobiDB-lite"/>
    </source>
</evidence>
<gene>
    <name evidence="2" type="ORF">FGG08_000447</name>
</gene>
<feature type="region of interest" description="Disordered" evidence="1">
    <location>
        <begin position="1140"/>
        <end position="1166"/>
    </location>
</feature>
<evidence type="ECO:0000313" key="2">
    <source>
        <dbReference type="EMBL" id="KAH0545446.1"/>
    </source>
</evidence>
<dbReference type="AlphaFoldDB" id="A0A9P8I3T2"/>
<dbReference type="Proteomes" id="UP000698800">
    <property type="component" value="Unassembled WGS sequence"/>
</dbReference>
<feature type="compositionally biased region" description="Polar residues" evidence="1">
    <location>
        <begin position="1157"/>
        <end position="1166"/>
    </location>
</feature>
<feature type="region of interest" description="Disordered" evidence="1">
    <location>
        <begin position="740"/>
        <end position="801"/>
    </location>
</feature>
<keyword evidence="3" id="KW-1185">Reference proteome</keyword>
<feature type="compositionally biased region" description="Basic and acidic residues" evidence="1">
    <location>
        <begin position="860"/>
        <end position="883"/>
    </location>
</feature>
<sequence length="1166" mass="129542">MPPSGSCYPPNAPVDGAIPPPKWCSIPNSSKDALRDRMGRLYWEGVRREILLLVRTMRSWRQEQYAEVRGEDEELRAEDLLGFQTFVERAVGEGRRERDGFGKLRSDHPYAQISPLNLLKLFINYPRHSVPMPQSLPPNQDLPSEKSLVFCETCMRSDKHGAQGRSHLRKYEKRCILRETVTPTQSRQICICEGSGGGEGDTGGYDTLFAAIGGREHRQSCPIWNLKQRHEQAKIDELLHCKRTDNEANLKEVRRSRLSRINLFFPRNTLARETHGRGTQGGSTDIAGRRAMGWAAKSVPPRIPFGNIHMALMVGPIIIENGVEGSKRGARISIRDPPQLAMTTGTTLQEDDELCVSSKRKVFHRHGPHRKRRIKACMKQVVGGAFTGFFKDAVEMEIIDALVQESRSCTYDPMRARTYDEGRLRAATNRLVTRLQVLLGARVIRYFEVIASKLLTVELCHHMLTNDCQRFCANILDFKSFGSFLATTPTCRLHVPANPLYLVSFTCAPGSYDAPRRVRPLSKRDAPNGLTEEYLLRFRQYGHHDESDITDTLLEYWYDWGAFGGPLYKFQDLFPWDCTEAFRMGEGDGSSKCNRCNIARHVWSFPFDAWSMTQHHVLRERCMYSPPHGSTRKTLSDVEWMRNRLTILSALKALNTVAAAMTRTPSFRAACRWNRERNRLTPDAASRLDRIKLSGIHRAQPYSHHFERGKFHDCLLADWALLGRPDQIDEYEKLRDYRADEAIDVAPPPPRAQSRSRRQQSRDRPEGDNPDNLPAPDFSQEDREETQEHSSERHLNDPESEYDEYGDAMELEYEAGGLLPDGFGGDVNDAEGGALCKCDSNEDSNWRDDQYNNFDGYGDDTNRQQRDRSGDNRAETLETRQDDDSAGLQAQAADLADMIQEIADRHLDDGDLTARFQDIIGCGGNLDDATDLRARFEEALAIEASADPTPLDRPDEATRAGDDGNLRNDTSSIVDGVITNDFEGIANLTNDLNLSEDVLGIAGTAYEDLDLGSNAEDILGIDTRNSVIGDLVDNSPLCITSGGYDVYGGNTYDPTSDSGGWSGGDTGGDGGDWFSGGDNDTGGGGGWFGSGDNDTGGGGDWFSGGGNDTGGLFGGDWFGGGGNDTGGWFGGGGDTSGWFSGSNDNYDGDGGWSSNNYTSGNDDSFF</sequence>
<feature type="region of interest" description="Disordered" evidence="1">
    <location>
        <begin position="947"/>
        <end position="968"/>
    </location>
</feature>
<dbReference type="EMBL" id="JAGHQL010000005">
    <property type="protein sequence ID" value="KAH0545446.1"/>
    <property type="molecule type" value="Genomic_DNA"/>
</dbReference>
<dbReference type="OrthoDB" id="4455544at2759"/>
<protein>
    <submittedName>
        <fullName evidence="2">Uncharacterized protein</fullName>
    </submittedName>
</protein>
<reference evidence="2" key="1">
    <citation type="submission" date="2021-03" db="EMBL/GenBank/DDBJ databases">
        <title>Comparative genomics and phylogenomic investigation of the class Geoglossomycetes provide insights into ecological specialization and systematics.</title>
        <authorList>
            <person name="Melie T."/>
            <person name="Pirro S."/>
            <person name="Miller A.N."/>
            <person name="Quandt A."/>
        </authorList>
    </citation>
    <scope>NUCLEOTIDE SEQUENCE</scope>
    <source>
        <strain evidence="2">GBOQ0MN5Z8</strain>
    </source>
</reference>
<feature type="compositionally biased region" description="Basic and acidic residues" evidence="1">
    <location>
        <begin position="786"/>
        <end position="797"/>
    </location>
</feature>